<dbReference type="RefSeq" id="WP_051082784.1">
    <property type="nucleotide sequence ID" value="NZ_JBHUNE010000008.1"/>
</dbReference>
<name>A0ABW5UZ94_9MICO</name>
<accession>A0ABW5UZ94</accession>
<feature type="transmembrane region" description="Helical" evidence="2">
    <location>
        <begin position="230"/>
        <end position="250"/>
    </location>
</feature>
<evidence type="ECO:0000313" key="4">
    <source>
        <dbReference type="EMBL" id="MFD2758846.1"/>
    </source>
</evidence>
<feature type="transmembrane region" description="Helical" evidence="2">
    <location>
        <begin position="88"/>
        <end position="106"/>
    </location>
</feature>
<feature type="transmembrane region" description="Helical" evidence="2">
    <location>
        <begin position="172"/>
        <end position="194"/>
    </location>
</feature>
<gene>
    <name evidence="4" type="ORF">ACFSW7_10705</name>
</gene>
<dbReference type="Pfam" id="PF00892">
    <property type="entry name" value="EamA"/>
    <property type="match status" value="1"/>
</dbReference>
<evidence type="ECO:0000259" key="3">
    <source>
        <dbReference type="Pfam" id="PF00892"/>
    </source>
</evidence>
<dbReference type="InterPro" id="IPR000620">
    <property type="entry name" value="EamA_dom"/>
</dbReference>
<sequence length="316" mass="33411">MRFGLALLLISTVSVQFGSAFAGLLMTEVGALTVNLCRAALAAVALGLIVRPKAWRWSWSQLRPAIALGVVVFGMNTTFYLSIERLPIGVAVSLEFFGPLVLSAVLSRRPRDFLFIGIAALGIGVMGVEAALKADHLDPIGIVYALVAGVFWALYILAAAKVGEVIEGQGGLTIAFFVATLLAFPLGVSGLGAVFADWRLIGLALVVGVLAAIIPYTFEFLALKRVPKRVFGVLMSVEPAIATLLGWLVLEQAGSPWRLGAIALVVIASVGITLGARKVVEVNLPLEDLHTGTIELPIAPAQVSEQPLPDRNEDPK</sequence>
<protein>
    <submittedName>
        <fullName evidence="4">DMT family transporter</fullName>
    </submittedName>
</protein>
<evidence type="ECO:0000256" key="2">
    <source>
        <dbReference type="SAM" id="Phobius"/>
    </source>
</evidence>
<keyword evidence="2" id="KW-0472">Membrane</keyword>
<comment type="caution">
    <text evidence="4">The sequence shown here is derived from an EMBL/GenBank/DDBJ whole genome shotgun (WGS) entry which is preliminary data.</text>
</comment>
<feature type="transmembrane region" description="Helical" evidence="2">
    <location>
        <begin position="32"/>
        <end position="50"/>
    </location>
</feature>
<keyword evidence="2" id="KW-1133">Transmembrane helix</keyword>
<dbReference type="Proteomes" id="UP001597492">
    <property type="component" value="Unassembled WGS sequence"/>
</dbReference>
<feature type="domain" description="EamA" evidence="3">
    <location>
        <begin position="140"/>
        <end position="273"/>
    </location>
</feature>
<evidence type="ECO:0000256" key="1">
    <source>
        <dbReference type="ARBA" id="ARBA00007362"/>
    </source>
</evidence>
<proteinExistence type="inferred from homology"/>
<dbReference type="PANTHER" id="PTHR22911:SF37">
    <property type="entry name" value="THREONINE_HOMOSERINE EXPORTER RHTA"/>
    <property type="match status" value="1"/>
</dbReference>
<feature type="transmembrane region" description="Helical" evidence="2">
    <location>
        <begin position="256"/>
        <end position="276"/>
    </location>
</feature>
<keyword evidence="2" id="KW-0812">Transmembrane</keyword>
<keyword evidence="5" id="KW-1185">Reference proteome</keyword>
<feature type="transmembrane region" description="Helical" evidence="2">
    <location>
        <begin position="62"/>
        <end position="82"/>
    </location>
</feature>
<dbReference type="EMBL" id="JBHUNE010000008">
    <property type="protein sequence ID" value="MFD2758846.1"/>
    <property type="molecule type" value="Genomic_DNA"/>
</dbReference>
<feature type="transmembrane region" description="Helical" evidence="2">
    <location>
        <begin position="140"/>
        <end position="160"/>
    </location>
</feature>
<dbReference type="SUPFAM" id="SSF103481">
    <property type="entry name" value="Multidrug resistance efflux transporter EmrE"/>
    <property type="match status" value="1"/>
</dbReference>
<dbReference type="PANTHER" id="PTHR22911">
    <property type="entry name" value="ACYL-MALONYL CONDENSING ENZYME-RELATED"/>
    <property type="match status" value="1"/>
</dbReference>
<feature type="transmembrane region" description="Helical" evidence="2">
    <location>
        <begin position="200"/>
        <end position="218"/>
    </location>
</feature>
<comment type="similarity">
    <text evidence="1">Belongs to the EamA transporter family.</text>
</comment>
<reference evidence="5" key="1">
    <citation type="journal article" date="2019" name="Int. J. Syst. Evol. Microbiol.">
        <title>The Global Catalogue of Microorganisms (GCM) 10K type strain sequencing project: providing services to taxonomists for standard genome sequencing and annotation.</title>
        <authorList>
            <consortium name="The Broad Institute Genomics Platform"/>
            <consortium name="The Broad Institute Genome Sequencing Center for Infectious Disease"/>
            <person name="Wu L."/>
            <person name="Ma J."/>
        </authorList>
    </citation>
    <scope>NUCLEOTIDE SEQUENCE [LARGE SCALE GENOMIC DNA]</scope>
    <source>
        <strain evidence="5">TISTR 1514</strain>
    </source>
</reference>
<evidence type="ECO:0000313" key="5">
    <source>
        <dbReference type="Proteomes" id="UP001597492"/>
    </source>
</evidence>
<dbReference type="InterPro" id="IPR037185">
    <property type="entry name" value="EmrE-like"/>
</dbReference>
<organism evidence="4 5">
    <name type="scientific">Gulosibacter faecalis</name>
    <dbReference type="NCBI Taxonomy" id="272240"/>
    <lineage>
        <taxon>Bacteria</taxon>
        <taxon>Bacillati</taxon>
        <taxon>Actinomycetota</taxon>
        <taxon>Actinomycetes</taxon>
        <taxon>Micrococcales</taxon>
        <taxon>Microbacteriaceae</taxon>
        <taxon>Gulosibacter</taxon>
    </lineage>
</organism>
<feature type="transmembrane region" description="Helical" evidence="2">
    <location>
        <begin position="113"/>
        <end position="134"/>
    </location>
</feature>